<feature type="transmembrane region" description="Helical" evidence="2">
    <location>
        <begin position="375"/>
        <end position="396"/>
    </location>
</feature>
<name>A0A0G4FBZ5_9ALVE</name>
<reference evidence="3" key="1">
    <citation type="submission" date="2014-11" db="EMBL/GenBank/DDBJ databases">
        <authorList>
            <person name="Otto D Thomas"/>
            <person name="Naeem Raeece"/>
        </authorList>
    </citation>
    <scope>NUCLEOTIDE SEQUENCE</scope>
</reference>
<dbReference type="PANTHER" id="PTHR36840">
    <property type="entry name" value="BLL5714 PROTEIN"/>
    <property type="match status" value="1"/>
</dbReference>
<evidence type="ECO:0000313" key="3">
    <source>
        <dbReference type="EMBL" id="CEM10141.1"/>
    </source>
</evidence>
<feature type="transmembrane region" description="Helical" evidence="2">
    <location>
        <begin position="426"/>
        <end position="446"/>
    </location>
</feature>
<feature type="compositionally biased region" description="Low complexity" evidence="1">
    <location>
        <begin position="748"/>
        <end position="760"/>
    </location>
</feature>
<dbReference type="InterPro" id="IPR010640">
    <property type="entry name" value="Low_temperature_requirement_A"/>
</dbReference>
<dbReference type="PANTHER" id="PTHR36840:SF1">
    <property type="entry name" value="BLL5714 PROTEIN"/>
    <property type="match status" value="1"/>
</dbReference>
<keyword evidence="2" id="KW-0812">Transmembrane</keyword>
<sequence length="792" mass="86726">MTTPASGLESPLLSFASHPDGEEEHGEHDHEADDKKTRRQKVRVALRRLFSTPEYIGDRKHLEESWLDVFYDLFFVIAATNCTDIFLESATKMDFFRFATCWFVFYQQWMTFTLYKARVKSEGLLYDLMFLFHMIGLFGMVLECGEEENAPRFGVNIILAKVAMALLQLKAGLMVPRLRVWGVFYCFNNLLGCVVVAVGIILHVTKTDGFTICLAASVALEHVLSTTGHFHFRKRTIDDVLPNVGLTARRLGMLTMVLLGESFISMATENRESSEDPEETRKRGFEFYVSFTLAAIAVWSLHILFYHFDVPKDEHALRSPSLLKRYAFIQSYGVLGLCLLMLGACWRFLIQMNGLLRKPKNPSEAEWEQEAAEEVVWLTFFVYTSTLILMGLLRILHYIPFGRNDRIRSAVRTASRRVTGGDTFMTIWKISGFLYVFPAYFAPLMIPDNSRTAVIVLLVVCCHALTLVLADSAMAHWFRIRVETAKEKGRRNSSDSLPETNGCGGEEERDGEMWNVVEGAQGHGKRVMNGGPVGTTGVMLTESASGTGDGEGVRLAGTGRVSLPAGSSGGDLGAACPYCEDKKARVRGKLGEIVLSLSPSQSLLNSACSLGTGAEAEGGRRRSYLRMAPGLQRGSPSASAYRLSGCVSVQEAETERESPPLRIGVTPSIYLQSGGGGGGGGSVGRGETARSYETERASEEKERAETQEVSPLSLHESGGGEGERSHQVTESSGNFRRQEDDINPQPPTAAAVAATTAGALSPPPLSAAERTRGASGSQGDILETGENFQGTS</sequence>
<dbReference type="VEuPathDB" id="CryptoDB:Cvel_16109"/>
<feature type="compositionally biased region" description="Gly residues" evidence="1">
    <location>
        <begin position="673"/>
        <end position="684"/>
    </location>
</feature>
<proteinExistence type="predicted"/>
<evidence type="ECO:0000256" key="2">
    <source>
        <dbReference type="SAM" id="Phobius"/>
    </source>
</evidence>
<accession>A0A0G4FBZ5</accession>
<feature type="region of interest" description="Disordered" evidence="1">
    <location>
        <begin position="488"/>
        <end position="511"/>
    </location>
</feature>
<feature type="region of interest" description="Disordered" evidence="1">
    <location>
        <begin position="1"/>
        <end position="38"/>
    </location>
</feature>
<feature type="transmembrane region" description="Helical" evidence="2">
    <location>
        <begin position="287"/>
        <end position="306"/>
    </location>
</feature>
<feature type="region of interest" description="Disordered" evidence="1">
    <location>
        <begin position="651"/>
        <end position="792"/>
    </location>
</feature>
<gene>
    <name evidence="3" type="ORF">Cvel_16109</name>
</gene>
<protein>
    <submittedName>
        <fullName evidence="3">Uncharacterized protein</fullName>
    </submittedName>
</protein>
<evidence type="ECO:0000256" key="1">
    <source>
        <dbReference type="SAM" id="MobiDB-lite"/>
    </source>
</evidence>
<dbReference type="Pfam" id="PF06772">
    <property type="entry name" value="LtrA"/>
    <property type="match status" value="1"/>
</dbReference>
<feature type="transmembrane region" description="Helical" evidence="2">
    <location>
        <begin position="452"/>
        <end position="470"/>
    </location>
</feature>
<keyword evidence="2" id="KW-0472">Membrane</keyword>
<dbReference type="AlphaFoldDB" id="A0A0G4FBZ5"/>
<dbReference type="EMBL" id="CDMZ01000250">
    <property type="protein sequence ID" value="CEM10141.1"/>
    <property type="molecule type" value="Genomic_DNA"/>
</dbReference>
<feature type="compositionally biased region" description="Basic and acidic residues" evidence="1">
    <location>
        <begin position="687"/>
        <end position="706"/>
    </location>
</feature>
<feature type="transmembrane region" description="Helical" evidence="2">
    <location>
        <begin position="180"/>
        <end position="203"/>
    </location>
</feature>
<feature type="transmembrane region" description="Helical" evidence="2">
    <location>
        <begin position="327"/>
        <end position="349"/>
    </location>
</feature>
<keyword evidence="2" id="KW-1133">Transmembrane helix</keyword>
<feature type="compositionally biased region" description="Basic and acidic residues" evidence="1">
    <location>
        <begin position="25"/>
        <end position="36"/>
    </location>
</feature>
<organism evidence="3">
    <name type="scientific">Chromera velia CCMP2878</name>
    <dbReference type="NCBI Taxonomy" id="1169474"/>
    <lineage>
        <taxon>Eukaryota</taxon>
        <taxon>Sar</taxon>
        <taxon>Alveolata</taxon>
        <taxon>Colpodellida</taxon>
        <taxon>Chromeraceae</taxon>
        <taxon>Chromera</taxon>
    </lineage>
</organism>